<dbReference type="Pfam" id="PF13520">
    <property type="entry name" value="AA_permease_2"/>
    <property type="match status" value="1"/>
</dbReference>
<dbReference type="EMBL" id="LZYZ01000008">
    <property type="protein sequence ID" value="OOM07266.1"/>
    <property type="molecule type" value="Genomic_DNA"/>
</dbReference>
<name>A0A1S8MSV4_CLOSA</name>
<evidence type="ECO:0000256" key="6">
    <source>
        <dbReference type="SAM" id="Phobius"/>
    </source>
</evidence>
<feature type="transmembrane region" description="Helical" evidence="6">
    <location>
        <begin position="436"/>
        <end position="452"/>
    </location>
</feature>
<evidence type="ECO:0000256" key="2">
    <source>
        <dbReference type="ARBA" id="ARBA00022448"/>
    </source>
</evidence>
<comment type="caution">
    <text evidence="7">The sequence shown here is derived from an EMBL/GenBank/DDBJ whole genome shotgun (WGS) entry which is preliminary data.</text>
</comment>
<feature type="transmembrane region" description="Helical" evidence="6">
    <location>
        <begin position="409"/>
        <end position="430"/>
    </location>
</feature>
<dbReference type="PANTHER" id="PTHR43243">
    <property type="entry name" value="INNER MEMBRANE TRANSPORTER YGJI-RELATED"/>
    <property type="match status" value="1"/>
</dbReference>
<dbReference type="GO" id="GO:0016020">
    <property type="term" value="C:membrane"/>
    <property type="evidence" value="ECO:0007669"/>
    <property type="project" value="UniProtKB-SubCell"/>
</dbReference>
<evidence type="ECO:0000313" key="8">
    <source>
        <dbReference type="Proteomes" id="UP000191154"/>
    </source>
</evidence>
<comment type="subcellular location">
    <subcellularLocation>
        <location evidence="1">Membrane</location>
        <topology evidence="1">Multi-pass membrane protein</topology>
    </subcellularLocation>
</comment>
<dbReference type="Proteomes" id="UP000191154">
    <property type="component" value="Unassembled WGS sequence"/>
</dbReference>
<reference evidence="7 8" key="1">
    <citation type="submission" date="2016-05" db="EMBL/GenBank/DDBJ databases">
        <title>Microbial solvent formation.</title>
        <authorList>
            <person name="Poehlein A."/>
            <person name="Montoya Solano J.D."/>
            <person name="Flitsch S."/>
            <person name="Krabben P."/>
            <person name="Duerre P."/>
            <person name="Daniel R."/>
        </authorList>
    </citation>
    <scope>NUCLEOTIDE SEQUENCE [LARGE SCALE GENOMIC DNA]</scope>
    <source>
        <strain evidence="7 8">L1-8</strain>
    </source>
</reference>
<organism evidence="7 8">
    <name type="scientific">Clostridium saccharobutylicum</name>
    <dbReference type="NCBI Taxonomy" id="169679"/>
    <lineage>
        <taxon>Bacteria</taxon>
        <taxon>Bacillati</taxon>
        <taxon>Bacillota</taxon>
        <taxon>Clostridia</taxon>
        <taxon>Eubacteriales</taxon>
        <taxon>Clostridiaceae</taxon>
        <taxon>Clostridium</taxon>
    </lineage>
</organism>
<dbReference type="InterPro" id="IPR002293">
    <property type="entry name" value="AA/rel_permease1"/>
</dbReference>
<protein>
    <submittedName>
        <fullName evidence="7">Putative amino acid permease YhdG</fullName>
    </submittedName>
</protein>
<evidence type="ECO:0000256" key="3">
    <source>
        <dbReference type="ARBA" id="ARBA00022692"/>
    </source>
</evidence>
<dbReference type="PANTHER" id="PTHR43243:SF4">
    <property type="entry name" value="CATIONIC AMINO ACID TRANSPORTER 4"/>
    <property type="match status" value="1"/>
</dbReference>
<feature type="transmembrane region" description="Helical" evidence="6">
    <location>
        <begin position="380"/>
        <end position="397"/>
    </location>
</feature>
<dbReference type="RefSeq" id="WP_077866823.1">
    <property type="nucleotide sequence ID" value="NZ_LZYZ01000008.1"/>
</dbReference>
<feature type="transmembrane region" description="Helical" evidence="6">
    <location>
        <begin position="116"/>
        <end position="135"/>
    </location>
</feature>
<feature type="transmembrane region" description="Helical" evidence="6">
    <location>
        <begin position="356"/>
        <end position="374"/>
    </location>
</feature>
<feature type="transmembrane region" description="Helical" evidence="6">
    <location>
        <begin position="61"/>
        <end position="86"/>
    </location>
</feature>
<feature type="transmembrane region" description="Helical" evidence="6">
    <location>
        <begin position="92"/>
        <end position="109"/>
    </location>
</feature>
<keyword evidence="5 6" id="KW-0472">Membrane</keyword>
<gene>
    <name evidence="7" type="primary">yhdG_3</name>
    <name evidence="7" type="ORF">CLOSAC_37950</name>
</gene>
<evidence type="ECO:0000256" key="1">
    <source>
        <dbReference type="ARBA" id="ARBA00004141"/>
    </source>
</evidence>
<keyword evidence="2" id="KW-0813">Transport</keyword>
<feature type="transmembrane region" description="Helical" evidence="6">
    <location>
        <begin position="184"/>
        <end position="203"/>
    </location>
</feature>
<dbReference type="Gene3D" id="1.20.1740.10">
    <property type="entry name" value="Amino acid/polyamine transporter I"/>
    <property type="match status" value="1"/>
</dbReference>
<dbReference type="STRING" id="169679.CSACC_30520"/>
<accession>A0A1S8MSV4</accession>
<dbReference type="AlphaFoldDB" id="A0A1S8MSV4"/>
<feature type="transmembrane region" description="Helical" evidence="6">
    <location>
        <begin position="32"/>
        <end position="54"/>
    </location>
</feature>
<feature type="transmembrane region" description="Helical" evidence="6">
    <location>
        <begin position="255"/>
        <end position="280"/>
    </location>
</feature>
<feature type="transmembrane region" description="Helical" evidence="6">
    <location>
        <begin position="300"/>
        <end position="323"/>
    </location>
</feature>
<feature type="transmembrane region" description="Helical" evidence="6">
    <location>
        <begin position="215"/>
        <end position="234"/>
    </location>
</feature>
<keyword evidence="3 6" id="KW-0812">Transmembrane</keyword>
<evidence type="ECO:0000256" key="5">
    <source>
        <dbReference type="ARBA" id="ARBA00023136"/>
    </source>
</evidence>
<dbReference type="PIRSF" id="PIRSF006060">
    <property type="entry name" value="AA_transporter"/>
    <property type="match status" value="1"/>
</dbReference>
<keyword evidence="4 6" id="KW-1133">Transmembrane helix</keyword>
<sequence length="480" mass="51079">MKDIFRTKSIKTLIKETEGEKSLKKSLGAFELTMLGIGAIVGSGIFVLTGVAAAKFSGPALVISFIVAGLACAFAALCYAEFAAMIPVAGSAYTYGYAALGEVWAWIIGWDLILEYAVAIGAVAIGWSGYIVNLFKNMGINLPASLVASPYEGGIVNLPAMLIIGIISILLIIGVKESAKFNNLIVAIKLAIIFLFIFLAVGHVKPANWQPFMPYGFNGVLQGAAYVFFAYIGFDAVSTAAEEVKNPQKDLPKGIIASLLICTVLYIVVSAILTGVVPYLNYMNTAAPVAFALEQIGINWGSALVSVGAVFGLTSVLLVMMFGQTRIFFAMSRDGLLPEVIGGINKKTKTPVNSTIIVGVATAIIAGFLPIGIVSELTNIGTLAAFIIVSLGIVVLRKKRPDIKRSFKCPLVPVTPIISAIACFGLILQLEAATKIRFVVWFALGIVVYLAYGRRHSTMNNEIRDEKVGEGKNCEATITN</sequence>
<evidence type="ECO:0000313" key="7">
    <source>
        <dbReference type="EMBL" id="OOM07266.1"/>
    </source>
</evidence>
<proteinExistence type="predicted"/>
<dbReference type="GO" id="GO:0015171">
    <property type="term" value="F:amino acid transmembrane transporter activity"/>
    <property type="evidence" value="ECO:0007669"/>
    <property type="project" value="TreeGrafter"/>
</dbReference>
<feature type="transmembrane region" description="Helical" evidence="6">
    <location>
        <begin position="155"/>
        <end position="175"/>
    </location>
</feature>
<evidence type="ECO:0000256" key="4">
    <source>
        <dbReference type="ARBA" id="ARBA00022989"/>
    </source>
</evidence>